<dbReference type="PANTHER" id="PTHR24252">
    <property type="entry name" value="ACROSIN-RELATED"/>
    <property type="match status" value="1"/>
</dbReference>
<feature type="domain" description="CUB" evidence="4">
    <location>
        <begin position="88"/>
        <end position="122"/>
    </location>
</feature>
<feature type="chain" id="PRO_5014173616" evidence="3">
    <location>
        <begin position="20"/>
        <end position="406"/>
    </location>
</feature>
<sequence>MMWLLRLLTVWSTWNRDKVQPICLPHRDEDFQSGTVCVASGCGKVSEAPEDKIILVRSIKLDVDYQIGCDRDSVSLYLNGRQLTSLGCGSVAMLVEEGKIDTANYPGLCPRNTKCHWLIEAPAEYVIKRSNKPLHWTVTVGDHDRVLRESTEQVRQVKAIMMHPDFDMLSYESSIALMQLGVLLEYNAAVRPGGSGGPLVCHKDNGPFILCGVFSQAVGCASPKKPGDLFKGEDFPGLDKTSNESLDKSDCKMLKLVIKAKCSDRTVMGKKYLSNVKDDNPMLVKVVLTGYGFGGFPFRNDLALLVLQKPLEPDNLIYQREVAAAAARVAKRDRFSYSVTLLKRKQSGIWCDGSSIPSELGNYLLPKWLKHYSLPLHHVIQEKEQQNRELFTPFAGRGTEMLKKEA</sequence>
<comment type="caution">
    <text evidence="2">Lacks conserved residue(s) required for the propagation of feature annotation.</text>
</comment>
<keyword evidence="6" id="KW-1185">Reference proteome</keyword>
<evidence type="ECO:0000256" key="2">
    <source>
        <dbReference type="PROSITE-ProRule" id="PRU00059"/>
    </source>
</evidence>
<dbReference type="InterPro" id="IPR035914">
    <property type="entry name" value="Sperma_CUB_dom_sf"/>
</dbReference>
<dbReference type="InterPro" id="IPR000859">
    <property type="entry name" value="CUB_dom"/>
</dbReference>
<accession>A0A2I0TZE7</accession>
<dbReference type="InterPro" id="IPR043504">
    <property type="entry name" value="Peptidase_S1_PA_chymotrypsin"/>
</dbReference>
<dbReference type="Proteomes" id="UP000233556">
    <property type="component" value="Unassembled WGS sequence"/>
</dbReference>
<dbReference type="PROSITE" id="PS01180">
    <property type="entry name" value="CUB"/>
    <property type="match status" value="1"/>
</dbReference>
<dbReference type="Gene3D" id="2.40.10.10">
    <property type="entry name" value="Trypsin-like serine proteases"/>
    <property type="match status" value="2"/>
</dbReference>
<evidence type="ECO:0000256" key="3">
    <source>
        <dbReference type="SAM" id="SignalP"/>
    </source>
</evidence>
<protein>
    <submittedName>
        <fullName evidence="5">Ovochymase-1</fullName>
    </submittedName>
</protein>
<reference evidence="6" key="1">
    <citation type="submission" date="2017-11" db="EMBL/GenBank/DDBJ databases">
        <authorList>
            <person name="Lima N.C."/>
            <person name="Parody-Merino A.M."/>
            <person name="Battley P.F."/>
            <person name="Fidler A.E."/>
            <person name="Prosdocimi F."/>
        </authorList>
    </citation>
    <scope>NUCLEOTIDE SEQUENCE [LARGE SCALE GENOMIC DNA]</scope>
</reference>
<feature type="signal peptide" evidence="3">
    <location>
        <begin position="1"/>
        <end position="19"/>
    </location>
</feature>
<dbReference type="OrthoDB" id="6380398at2759"/>
<feature type="disulfide bond" evidence="2">
    <location>
        <begin position="88"/>
        <end position="115"/>
    </location>
</feature>
<reference evidence="6" key="2">
    <citation type="submission" date="2017-12" db="EMBL/GenBank/DDBJ databases">
        <title>Genome sequence of the Bar-tailed Godwit (Limosa lapponica baueri).</title>
        <authorList>
            <person name="Lima N.C.B."/>
            <person name="Parody-Merino A.M."/>
            <person name="Battley P.F."/>
            <person name="Fidler A.E."/>
            <person name="Prosdocimi F."/>
        </authorList>
    </citation>
    <scope>NUCLEOTIDE SEQUENCE [LARGE SCALE GENOMIC DNA]</scope>
</reference>
<organism evidence="5 6">
    <name type="scientific">Limosa lapponica baueri</name>
    <dbReference type="NCBI Taxonomy" id="1758121"/>
    <lineage>
        <taxon>Eukaryota</taxon>
        <taxon>Metazoa</taxon>
        <taxon>Chordata</taxon>
        <taxon>Craniata</taxon>
        <taxon>Vertebrata</taxon>
        <taxon>Euteleostomi</taxon>
        <taxon>Archelosauria</taxon>
        <taxon>Archosauria</taxon>
        <taxon>Dinosauria</taxon>
        <taxon>Saurischia</taxon>
        <taxon>Theropoda</taxon>
        <taxon>Coelurosauria</taxon>
        <taxon>Aves</taxon>
        <taxon>Neognathae</taxon>
        <taxon>Neoaves</taxon>
        <taxon>Charadriiformes</taxon>
        <taxon>Scolopacidae</taxon>
        <taxon>Limosa</taxon>
    </lineage>
</organism>
<gene>
    <name evidence="5" type="ORF">llap_10491</name>
</gene>
<dbReference type="AlphaFoldDB" id="A0A2I0TZE7"/>
<evidence type="ECO:0000313" key="6">
    <source>
        <dbReference type="Proteomes" id="UP000233556"/>
    </source>
</evidence>
<dbReference type="PANTHER" id="PTHR24252:SF18">
    <property type="entry name" value="OVOCHYMASE 1"/>
    <property type="match status" value="1"/>
</dbReference>
<keyword evidence="3" id="KW-0732">Signal</keyword>
<dbReference type="SUPFAM" id="SSF50494">
    <property type="entry name" value="Trypsin-like serine proteases"/>
    <property type="match status" value="1"/>
</dbReference>
<dbReference type="SUPFAM" id="SSF49854">
    <property type="entry name" value="Spermadhesin, CUB domain"/>
    <property type="match status" value="1"/>
</dbReference>
<evidence type="ECO:0000313" key="5">
    <source>
        <dbReference type="EMBL" id="PKU39207.1"/>
    </source>
</evidence>
<dbReference type="InterPro" id="IPR009003">
    <property type="entry name" value="Peptidase_S1_PA"/>
</dbReference>
<proteinExistence type="predicted"/>
<evidence type="ECO:0000256" key="1">
    <source>
        <dbReference type="ARBA" id="ARBA00023157"/>
    </source>
</evidence>
<keyword evidence="1 2" id="KW-1015">Disulfide bond</keyword>
<dbReference type="EMBL" id="KZ506542">
    <property type="protein sequence ID" value="PKU39207.1"/>
    <property type="molecule type" value="Genomic_DNA"/>
</dbReference>
<evidence type="ECO:0000259" key="4">
    <source>
        <dbReference type="PROSITE" id="PS01180"/>
    </source>
</evidence>
<name>A0A2I0TZE7_LIMLA</name>